<evidence type="ECO:0000256" key="6">
    <source>
        <dbReference type="ARBA" id="ARBA00022792"/>
    </source>
</evidence>
<evidence type="ECO:0000313" key="12">
    <source>
        <dbReference type="EMBL" id="KAJ0392251.1"/>
    </source>
</evidence>
<comment type="function">
    <text evidence="11">Component of the ubiquinol-cytochrome c oxidoreductase, a multisubunit transmembrane complex that is part of the mitochondrial electron transport chain which drives oxidative phosphorylation. The complex plays an important role in the uptake of multiple carbon sources present in different host niches.</text>
</comment>
<keyword evidence="5" id="KW-0812">Transmembrane</keyword>
<dbReference type="InterPro" id="IPR036642">
    <property type="entry name" value="Cyt_bc1_su8_sf"/>
</dbReference>
<dbReference type="InterPro" id="IPR004205">
    <property type="entry name" value="Cyt_bc1_su8"/>
</dbReference>
<comment type="similarity">
    <text evidence="2 11">Belongs to the UQCRQ/QCR8 family.</text>
</comment>
<protein>
    <recommendedName>
        <fullName evidence="11">Cytochrome b-c1 complex subunit 8</fullName>
    </recommendedName>
    <alternativeName>
        <fullName evidence="11">Complex III subunit 8</fullName>
    </alternativeName>
</protein>
<evidence type="ECO:0000256" key="3">
    <source>
        <dbReference type="ARBA" id="ARBA00022448"/>
    </source>
</evidence>
<proteinExistence type="inferred from homology"/>
<dbReference type="Proteomes" id="UP001209570">
    <property type="component" value="Unassembled WGS sequence"/>
</dbReference>
<organism evidence="12 13">
    <name type="scientific">Pythium insidiosum</name>
    <name type="common">Pythiosis disease agent</name>
    <dbReference type="NCBI Taxonomy" id="114742"/>
    <lineage>
        <taxon>Eukaryota</taxon>
        <taxon>Sar</taxon>
        <taxon>Stramenopiles</taxon>
        <taxon>Oomycota</taxon>
        <taxon>Peronosporomycetes</taxon>
        <taxon>Pythiales</taxon>
        <taxon>Pythiaceae</taxon>
        <taxon>Pythium</taxon>
    </lineage>
</organism>
<evidence type="ECO:0000256" key="4">
    <source>
        <dbReference type="ARBA" id="ARBA00022660"/>
    </source>
</evidence>
<keyword evidence="9 11" id="KW-0496">Mitochondrion</keyword>
<dbReference type="Gene3D" id="1.20.5.210">
    <property type="entry name" value="Cytochrome b-c1 complex subunit 8"/>
    <property type="match status" value="1"/>
</dbReference>
<reference evidence="12" key="1">
    <citation type="submission" date="2021-12" db="EMBL/GenBank/DDBJ databases">
        <title>Prjna785345.</title>
        <authorList>
            <person name="Rujirawat T."/>
            <person name="Krajaejun T."/>
        </authorList>
    </citation>
    <scope>NUCLEOTIDE SEQUENCE</scope>
    <source>
        <strain evidence="12">Pi057C3</strain>
    </source>
</reference>
<keyword evidence="8" id="KW-1133">Transmembrane helix</keyword>
<dbReference type="Pfam" id="PF02939">
    <property type="entry name" value="UcrQ"/>
    <property type="match status" value="1"/>
</dbReference>
<evidence type="ECO:0000313" key="13">
    <source>
        <dbReference type="Proteomes" id="UP001209570"/>
    </source>
</evidence>
<accession>A0AAD5LAD4</accession>
<keyword evidence="7 11" id="KW-0249">Electron transport</keyword>
<name>A0AAD5LAD4_PYTIN</name>
<dbReference type="AlphaFoldDB" id="A0AAD5LAD4"/>
<keyword evidence="10" id="KW-0472">Membrane</keyword>
<evidence type="ECO:0000256" key="1">
    <source>
        <dbReference type="ARBA" id="ARBA00004434"/>
    </source>
</evidence>
<dbReference type="GO" id="GO:0005743">
    <property type="term" value="C:mitochondrial inner membrane"/>
    <property type="evidence" value="ECO:0007669"/>
    <property type="project" value="UniProtKB-SubCell"/>
</dbReference>
<keyword evidence="6 11" id="KW-0999">Mitochondrion inner membrane</keyword>
<keyword evidence="4 11" id="KW-0679">Respiratory chain</keyword>
<keyword evidence="3 11" id="KW-0813">Transport</keyword>
<dbReference type="GO" id="GO:0045275">
    <property type="term" value="C:respiratory chain complex III"/>
    <property type="evidence" value="ECO:0007669"/>
    <property type="project" value="UniProtKB-UniRule"/>
</dbReference>
<dbReference type="SUPFAM" id="SSF81508">
    <property type="entry name" value="Ubiquinone-binding protein QP-C of cytochrome bc1 complex (Ubiquinol-cytochrome c reductase)"/>
    <property type="match status" value="1"/>
</dbReference>
<keyword evidence="13" id="KW-1185">Reference proteome</keyword>
<evidence type="ECO:0000256" key="5">
    <source>
        <dbReference type="ARBA" id="ARBA00022692"/>
    </source>
</evidence>
<gene>
    <name evidence="12" type="ORF">P43SY_000279</name>
</gene>
<evidence type="ECO:0000256" key="9">
    <source>
        <dbReference type="ARBA" id="ARBA00023128"/>
    </source>
</evidence>
<evidence type="ECO:0000256" key="10">
    <source>
        <dbReference type="ARBA" id="ARBA00023136"/>
    </source>
</evidence>
<evidence type="ECO:0000256" key="7">
    <source>
        <dbReference type="ARBA" id="ARBA00022982"/>
    </source>
</evidence>
<dbReference type="GO" id="GO:0006122">
    <property type="term" value="P:mitochondrial electron transport, ubiquinol to cytochrome c"/>
    <property type="evidence" value="ECO:0007669"/>
    <property type="project" value="UniProtKB-UniRule"/>
</dbReference>
<comment type="caution">
    <text evidence="12">The sequence shown here is derived from an EMBL/GenBank/DDBJ whole genome shotgun (WGS) entry which is preliminary data.</text>
</comment>
<comment type="subcellular location">
    <subcellularLocation>
        <location evidence="1 11">Mitochondrion inner membrane</location>
        <topology evidence="1 11">Single-pass membrane protein</topology>
    </subcellularLocation>
</comment>
<evidence type="ECO:0000256" key="2">
    <source>
        <dbReference type="ARBA" id="ARBA00007668"/>
    </source>
</evidence>
<sequence>MAIKNAAGPSINLMKWWAKHGVETGRVTRHLSPNEVHPVKSLIESIPYKTVRKVSENGAMLLPMAFLLVATVKWGKQANDEHHRAHWD</sequence>
<evidence type="ECO:0000256" key="11">
    <source>
        <dbReference type="RuleBase" id="RU368118"/>
    </source>
</evidence>
<evidence type="ECO:0000256" key="8">
    <source>
        <dbReference type="ARBA" id="ARBA00022989"/>
    </source>
</evidence>
<dbReference type="EMBL" id="JAKCXM010000680">
    <property type="protein sequence ID" value="KAJ0392251.1"/>
    <property type="molecule type" value="Genomic_DNA"/>
</dbReference>